<keyword evidence="3 5" id="KW-1133">Transmembrane helix</keyword>
<dbReference type="InterPro" id="IPR049456">
    <property type="entry name" value="Anoctamin_N_fung"/>
</dbReference>
<reference evidence="9" key="1">
    <citation type="journal article" date="2018" name="Nat. Microbiol.">
        <title>Leveraging single-cell genomics to expand the fungal tree of life.</title>
        <authorList>
            <person name="Ahrendt S.R."/>
            <person name="Quandt C.A."/>
            <person name="Ciobanu D."/>
            <person name="Clum A."/>
            <person name="Salamov A."/>
            <person name="Andreopoulos B."/>
            <person name="Cheng J.F."/>
            <person name="Woyke T."/>
            <person name="Pelin A."/>
            <person name="Henrissat B."/>
            <person name="Reynolds N.K."/>
            <person name="Benny G.L."/>
            <person name="Smith M.E."/>
            <person name="James T.Y."/>
            <person name="Grigoriev I.V."/>
        </authorList>
    </citation>
    <scope>NUCLEOTIDE SEQUENCE [LARGE SCALE GENOMIC DNA]</scope>
    <source>
        <strain evidence="9">RSA 468</strain>
    </source>
</reference>
<dbReference type="PANTHER" id="PTHR12308">
    <property type="entry name" value="ANOCTAMIN"/>
    <property type="match status" value="1"/>
</dbReference>
<dbReference type="Proteomes" id="UP000268162">
    <property type="component" value="Unassembled WGS sequence"/>
</dbReference>
<dbReference type="Pfam" id="PF20877">
    <property type="entry name" value="Anoctamin_N"/>
    <property type="match status" value="1"/>
</dbReference>
<evidence type="ECO:0000313" key="8">
    <source>
        <dbReference type="EMBL" id="RKP35711.1"/>
    </source>
</evidence>
<dbReference type="AlphaFoldDB" id="A0A4P9ZSD4"/>
<evidence type="ECO:0000259" key="6">
    <source>
        <dbReference type="Pfam" id="PF04547"/>
    </source>
</evidence>
<feature type="transmembrane region" description="Helical" evidence="5">
    <location>
        <begin position="325"/>
        <end position="345"/>
    </location>
</feature>
<protein>
    <submittedName>
        <fullName evidence="8">Calcium-activated chloride channel-domain-containing protein</fullName>
    </submittedName>
</protein>
<dbReference type="InterPro" id="IPR049452">
    <property type="entry name" value="Anoctamin_TM"/>
</dbReference>
<dbReference type="InterPro" id="IPR007632">
    <property type="entry name" value="Anoctamin"/>
</dbReference>
<dbReference type="EMBL" id="ML002807">
    <property type="protein sequence ID" value="RKP35711.1"/>
    <property type="molecule type" value="Genomic_DNA"/>
</dbReference>
<feature type="transmembrane region" description="Helical" evidence="5">
    <location>
        <begin position="215"/>
        <end position="231"/>
    </location>
</feature>
<proteinExistence type="predicted"/>
<feature type="transmembrane region" description="Helical" evidence="5">
    <location>
        <begin position="645"/>
        <end position="663"/>
    </location>
</feature>
<evidence type="ECO:0000256" key="3">
    <source>
        <dbReference type="ARBA" id="ARBA00022989"/>
    </source>
</evidence>
<feature type="transmembrane region" description="Helical" evidence="5">
    <location>
        <begin position="404"/>
        <end position="424"/>
    </location>
</feature>
<feature type="transmembrane region" description="Helical" evidence="5">
    <location>
        <begin position="357"/>
        <end position="378"/>
    </location>
</feature>
<name>A0A4P9ZSD4_9FUNG</name>
<feature type="domain" description="Anoctamin alpha-beta plait" evidence="7">
    <location>
        <begin position="35"/>
        <end position="169"/>
    </location>
</feature>
<dbReference type="GO" id="GO:0005254">
    <property type="term" value="F:chloride channel activity"/>
    <property type="evidence" value="ECO:0007669"/>
    <property type="project" value="TreeGrafter"/>
</dbReference>
<gene>
    <name evidence="8" type="ORF">BJ085DRAFT_20938</name>
</gene>
<evidence type="ECO:0000313" key="9">
    <source>
        <dbReference type="Proteomes" id="UP000268162"/>
    </source>
</evidence>
<dbReference type="GO" id="GO:0016020">
    <property type="term" value="C:membrane"/>
    <property type="evidence" value="ECO:0007669"/>
    <property type="project" value="UniProtKB-SubCell"/>
</dbReference>
<feature type="transmembrane region" description="Helical" evidence="5">
    <location>
        <begin position="608"/>
        <end position="625"/>
    </location>
</feature>
<feature type="domain" description="Anoctamin transmembrane" evidence="6">
    <location>
        <begin position="207"/>
        <end position="673"/>
    </location>
</feature>
<dbReference type="PANTHER" id="PTHR12308:SF73">
    <property type="entry name" value="ANOCTAMIN"/>
    <property type="match status" value="1"/>
</dbReference>
<evidence type="ECO:0000256" key="5">
    <source>
        <dbReference type="SAM" id="Phobius"/>
    </source>
</evidence>
<evidence type="ECO:0000256" key="4">
    <source>
        <dbReference type="ARBA" id="ARBA00023136"/>
    </source>
</evidence>
<organism evidence="8 9">
    <name type="scientific">Dimargaris cristalligena</name>
    <dbReference type="NCBI Taxonomy" id="215637"/>
    <lineage>
        <taxon>Eukaryota</taxon>
        <taxon>Fungi</taxon>
        <taxon>Fungi incertae sedis</taxon>
        <taxon>Zoopagomycota</taxon>
        <taxon>Kickxellomycotina</taxon>
        <taxon>Dimargaritomycetes</taxon>
        <taxon>Dimargaritales</taxon>
        <taxon>Dimargaritaceae</taxon>
        <taxon>Dimargaris</taxon>
    </lineage>
</organism>
<keyword evidence="9" id="KW-1185">Reference proteome</keyword>
<accession>A0A4P9ZSD4</accession>
<keyword evidence="4 5" id="KW-0472">Membrane</keyword>
<keyword evidence="2 5" id="KW-0812">Transmembrane</keyword>
<dbReference type="STRING" id="215637.A0A4P9ZSD4"/>
<feature type="transmembrane region" description="Helical" evidence="5">
    <location>
        <begin position="237"/>
        <end position="259"/>
    </location>
</feature>
<dbReference type="GO" id="GO:0032541">
    <property type="term" value="C:cortical endoplasmic reticulum"/>
    <property type="evidence" value="ECO:0007669"/>
    <property type="project" value="TreeGrafter"/>
</dbReference>
<comment type="subcellular location">
    <subcellularLocation>
        <location evidence="1">Membrane</location>
        <topology evidence="1">Multi-pass membrane protein</topology>
    </subcellularLocation>
</comment>
<dbReference type="Pfam" id="PF04547">
    <property type="entry name" value="Anoctamin"/>
    <property type="match status" value="1"/>
</dbReference>
<evidence type="ECO:0000256" key="2">
    <source>
        <dbReference type="ARBA" id="ARBA00022692"/>
    </source>
</evidence>
<evidence type="ECO:0000259" key="7">
    <source>
        <dbReference type="Pfam" id="PF20877"/>
    </source>
</evidence>
<sequence>MATSLPARLKEKLHSPHFWSPPHRPAEKLDPSELVDYVVVFQYDTSATASGTEAPSRPHLEQQALQAYHDVLDRLTHVGLEWYVDEEATRPGQIFLFVTCPEACLQSRLLRSRAHDWIAGVRAALFKMLQLNPGDLSNISPAERLRLVYHLLTAAPTEGDGGGAGLHPDRHPSIATIFALHNKRFTRQWMRTWSTKWLIDQRDLLAIRDQLGEKVALYFAFLQFYFLWLIPPSAVGLVAYLAGHYYSASLALFIIPWGLTFTEMWARRQTDIATFWGTRNLAAVDEIQPRFTPLALVTDPITGEAVPYFPISQGWLRRMVTAPMLLLGTAFLALVIGFLFALQTLADEHYTGPLQAYATYVPVILYSLLMAKASELYLGLARRMNNYENYRTVDQYENQLSQKIFILSFLVNYLSLFLVAWVYIPFRAPINQWLLQWSAALIGSPRPGMSPKEQTLFEGDEIPHLKMSETSANDLLLNNLFFFVMTGQILSLFQETLIPLATRYIAKGGPFSSGTKSAPPSLRKRLVKRALREYDLPEYDIYDDYSEMVTQFGFVALFSIVWPLTPLVSFINNWVELRSDAVKICMNVRRPTPQRCETIGPWLNNLKLLCWLASITNALLVYQFGSIFPPSRDARLYGNTDLTMALLVVFVTEHLYFSLHWLIKLIIRSFPSAGQNLLALNDYQQKRELMSELAASPHSMATVGSPVPSTPPRRGTGIADILSLSPSATFSPQLNARSRDTTGQAIGEHIISAAFKSQ</sequence>
<evidence type="ECO:0000256" key="1">
    <source>
        <dbReference type="ARBA" id="ARBA00004141"/>
    </source>
</evidence>